<gene>
    <name evidence="3" type="ORF">R50_2743</name>
</gene>
<dbReference type="InterPro" id="IPR032466">
    <property type="entry name" value="Metal_Hydrolase"/>
</dbReference>
<evidence type="ECO:0000313" key="4">
    <source>
        <dbReference type="Proteomes" id="UP000503399"/>
    </source>
</evidence>
<sequence>MSLPRIAVSQAPYTRDPAQAWERIEGHLREAARRNLDLVVFPEWFLGLNPVEVLPNRHSERLGALARELGLTVVTGSVRALDPITGRKQQRGMVIEADGTLAGTQAKLNFLPTERPWFDSGGGLTPIPSRWGRILLLLGPDAQEEELWRQAEAFRPDLLCILPGLRTQREREAVQDQALAVSARAGCTVVLAPLTGRFSGTAYLGGALVAHRGRILAAGDESVPLLVAGDPEAPLIQLGTTDVSAVVPVGPLRPGAAAELRRAVGLEAERRLILDWDVLTAPDPPALTRELLEAARENPRWKALAPAVPGRPEWLRGALEAGAAGAFAYPGVSRLAPFADEVLALGEVLTGYRRPLVVHAGPGPAPLRLDAPELWDDFALRFPDVPLVVLHLGGPSPYREQAFCLAARHPQVFLETSGAPLPAVRAAAEELGPGRLLFGSGGGARDFEREWARLQELAPVLGERAFQAIVNDNGRRLFFTEPSAGGLSAMPALRAFRQPG</sequence>
<dbReference type="KEGG" id="hfv:R50_2743"/>
<evidence type="ECO:0000313" key="3">
    <source>
        <dbReference type="EMBL" id="CAB1130232.1"/>
    </source>
</evidence>
<dbReference type="GO" id="GO:0016811">
    <property type="term" value="F:hydrolase activity, acting on carbon-nitrogen (but not peptide) bonds, in linear amides"/>
    <property type="evidence" value="ECO:0007669"/>
    <property type="project" value="UniProtKB-ARBA"/>
</dbReference>
<dbReference type="SUPFAM" id="SSF51556">
    <property type="entry name" value="Metallo-dependent hydrolases"/>
    <property type="match status" value="1"/>
</dbReference>
<dbReference type="PANTHER" id="PTHR43674:SF2">
    <property type="entry name" value="BETA-UREIDOPROPIONASE"/>
    <property type="match status" value="1"/>
</dbReference>
<dbReference type="PANTHER" id="PTHR43674">
    <property type="entry name" value="NITRILASE C965.09-RELATED"/>
    <property type="match status" value="1"/>
</dbReference>
<dbReference type="InterPro" id="IPR036526">
    <property type="entry name" value="C-N_Hydrolase_sf"/>
</dbReference>
<name>A0A6F8ZKU4_9FIRM</name>
<dbReference type="EMBL" id="LR778114">
    <property type="protein sequence ID" value="CAB1130232.1"/>
    <property type="molecule type" value="Genomic_DNA"/>
</dbReference>
<organism evidence="3 4">
    <name type="scientific">Candidatus Hydrogenisulfobacillus filiaventi</name>
    <dbReference type="NCBI Taxonomy" id="2707344"/>
    <lineage>
        <taxon>Bacteria</taxon>
        <taxon>Bacillati</taxon>
        <taxon>Bacillota</taxon>
        <taxon>Clostridia</taxon>
        <taxon>Eubacteriales</taxon>
        <taxon>Clostridiales Family XVII. Incertae Sedis</taxon>
        <taxon>Candidatus Hydrogenisulfobacillus</taxon>
    </lineage>
</organism>
<dbReference type="Gene3D" id="3.60.110.10">
    <property type="entry name" value="Carbon-nitrogen hydrolase"/>
    <property type="match status" value="1"/>
</dbReference>
<keyword evidence="1" id="KW-0378">Hydrolase</keyword>
<dbReference type="GO" id="GO:0016746">
    <property type="term" value="F:acyltransferase activity"/>
    <property type="evidence" value="ECO:0007669"/>
    <property type="project" value="UniProtKB-KW"/>
</dbReference>
<dbReference type="SUPFAM" id="SSF56317">
    <property type="entry name" value="Carbon-nitrogen hydrolase"/>
    <property type="match status" value="1"/>
</dbReference>
<dbReference type="Gene3D" id="3.20.20.140">
    <property type="entry name" value="Metal-dependent hydrolases"/>
    <property type="match status" value="1"/>
</dbReference>
<dbReference type="Pfam" id="PF00795">
    <property type="entry name" value="CN_hydrolase"/>
    <property type="match status" value="1"/>
</dbReference>
<accession>A0A6F8ZKU4</accession>
<keyword evidence="3" id="KW-0012">Acyltransferase</keyword>
<keyword evidence="4" id="KW-1185">Reference proteome</keyword>
<dbReference type="InterPro" id="IPR006680">
    <property type="entry name" value="Amidohydro-rel"/>
</dbReference>
<dbReference type="PROSITE" id="PS50263">
    <property type="entry name" value="CN_HYDROLASE"/>
    <property type="match status" value="1"/>
</dbReference>
<dbReference type="AlphaFoldDB" id="A0A6F8ZKU4"/>
<dbReference type="InterPro" id="IPR050345">
    <property type="entry name" value="Aliph_Amidase/BUP"/>
</dbReference>
<evidence type="ECO:0000259" key="2">
    <source>
        <dbReference type="PROSITE" id="PS50263"/>
    </source>
</evidence>
<dbReference type="InterPro" id="IPR003010">
    <property type="entry name" value="C-N_Hydrolase"/>
</dbReference>
<dbReference type="Pfam" id="PF04909">
    <property type="entry name" value="Amidohydro_2"/>
    <property type="match status" value="1"/>
</dbReference>
<dbReference type="Proteomes" id="UP000503399">
    <property type="component" value="Chromosome"/>
</dbReference>
<protein>
    <submittedName>
        <fullName evidence="3">Acyltransferase</fullName>
    </submittedName>
</protein>
<proteinExistence type="predicted"/>
<dbReference type="CDD" id="cd07197">
    <property type="entry name" value="nitrilase"/>
    <property type="match status" value="1"/>
</dbReference>
<feature type="domain" description="CN hydrolase" evidence="2">
    <location>
        <begin position="4"/>
        <end position="243"/>
    </location>
</feature>
<keyword evidence="3" id="KW-0808">Transferase</keyword>
<evidence type="ECO:0000256" key="1">
    <source>
        <dbReference type="ARBA" id="ARBA00022801"/>
    </source>
</evidence>
<reference evidence="3 4" key="1">
    <citation type="submission" date="2020-02" db="EMBL/GenBank/DDBJ databases">
        <authorList>
            <person name="Hogendoorn C."/>
        </authorList>
    </citation>
    <scope>NUCLEOTIDE SEQUENCE [LARGE SCALE GENOMIC DNA]</scope>
    <source>
        <strain evidence="3">R501</strain>
    </source>
</reference>